<dbReference type="InterPro" id="IPR036322">
    <property type="entry name" value="WD40_repeat_dom_sf"/>
</dbReference>
<evidence type="ECO:0000256" key="4">
    <source>
        <dbReference type="ARBA" id="ARBA00022737"/>
    </source>
</evidence>
<evidence type="ECO:0000313" key="8">
    <source>
        <dbReference type="Proteomes" id="UP000816034"/>
    </source>
</evidence>
<accession>A0AA88GY90</accession>
<keyword evidence="5" id="KW-0539">Nucleus</keyword>
<reference evidence="7 8" key="1">
    <citation type="journal article" date="2018" name="BMC Genomics">
        <title>The genome of Naegleria lovaniensis, the basis for a comparative approach to unravel pathogenicity factors of the human pathogenic amoeba N. fowleri.</title>
        <authorList>
            <person name="Liechti N."/>
            <person name="Schurch N."/>
            <person name="Bruggmann R."/>
            <person name="Wittwer M."/>
        </authorList>
    </citation>
    <scope>NUCLEOTIDE SEQUENCE [LARGE SCALE GENOMIC DNA]</scope>
    <source>
        <strain evidence="7 8">ATCC 30569</strain>
    </source>
</reference>
<dbReference type="GeneID" id="68099243"/>
<dbReference type="PROSITE" id="PS50294">
    <property type="entry name" value="WD_REPEATS_REGION"/>
    <property type="match status" value="1"/>
</dbReference>
<keyword evidence="4" id="KW-0677">Repeat</keyword>
<dbReference type="Gene3D" id="2.130.10.10">
    <property type="entry name" value="YVTN repeat-like/Quinoprotein amine dehydrogenase"/>
    <property type="match status" value="2"/>
</dbReference>
<evidence type="ECO:0000313" key="7">
    <source>
        <dbReference type="EMBL" id="KAG2393258.1"/>
    </source>
</evidence>
<dbReference type="SUPFAM" id="SSF50978">
    <property type="entry name" value="WD40 repeat-like"/>
    <property type="match status" value="1"/>
</dbReference>
<dbReference type="Pfam" id="PF00400">
    <property type="entry name" value="WD40"/>
    <property type="match status" value="3"/>
</dbReference>
<proteinExistence type="inferred from homology"/>
<name>A0AA88GY90_NAELO</name>
<dbReference type="AlphaFoldDB" id="A0AA88GY90"/>
<evidence type="ECO:0008006" key="9">
    <source>
        <dbReference type="Google" id="ProtNLM"/>
    </source>
</evidence>
<feature type="repeat" description="WD" evidence="6">
    <location>
        <begin position="112"/>
        <end position="153"/>
    </location>
</feature>
<evidence type="ECO:0000256" key="6">
    <source>
        <dbReference type="PROSITE-ProRule" id="PRU00221"/>
    </source>
</evidence>
<dbReference type="InterPro" id="IPR001680">
    <property type="entry name" value="WD40_rpt"/>
</dbReference>
<organism evidence="7 8">
    <name type="scientific">Naegleria lovaniensis</name>
    <name type="common">Amoeba</name>
    <dbReference type="NCBI Taxonomy" id="51637"/>
    <lineage>
        <taxon>Eukaryota</taxon>
        <taxon>Discoba</taxon>
        <taxon>Heterolobosea</taxon>
        <taxon>Tetramitia</taxon>
        <taxon>Eutetramitia</taxon>
        <taxon>Vahlkampfiidae</taxon>
        <taxon>Naegleria</taxon>
    </lineage>
</organism>
<dbReference type="InterPro" id="IPR015943">
    <property type="entry name" value="WD40/YVTN_repeat-like_dom_sf"/>
</dbReference>
<evidence type="ECO:0000256" key="2">
    <source>
        <dbReference type="ARBA" id="ARBA00005616"/>
    </source>
</evidence>
<dbReference type="PANTHER" id="PTHR19861">
    <property type="entry name" value="WD40 REPEAT PROTEIN SWD2"/>
    <property type="match status" value="1"/>
</dbReference>
<sequence length="343" mass="38375">MQTPINLEVIKSLQVGKVYKGHKKEVNGLDFYRDGKYLLCSSDDEHITFFDCTVLSPDSEPRKVIPSKKYGCNQVKFTHSSDACIYASVKKEGSNDDIRYLNIHTGSFIKYFKGHTKPVVSLSMCPSDDTFASTSLDNTMRVWDLRQPNEVYKAPFTVKPLCTYDPRGLVLAVATNSGIVKLYDRRKVDSGSFTEFVIPFTGETPEYSQMMFSPSGTHIAISSSDSIFLLDSFNGQEIFRKTNDELGLSDEDKAFYSNNNLPLPQGTGISQSSFAFSPNSQFLFVGTEDGRLLTLEGQTGKQCHAFNNMKFRHSGEVSVAFNPHYCLMVSACQAVCFWVPQTQ</sequence>
<dbReference type="Proteomes" id="UP000816034">
    <property type="component" value="Unassembled WGS sequence"/>
</dbReference>
<evidence type="ECO:0000256" key="5">
    <source>
        <dbReference type="ARBA" id="ARBA00023242"/>
    </source>
</evidence>
<protein>
    <recommendedName>
        <fullName evidence="9">Guanine nucleotide-binding protein subunit beta-like protein</fullName>
    </recommendedName>
</protein>
<evidence type="ECO:0000256" key="3">
    <source>
        <dbReference type="ARBA" id="ARBA00022574"/>
    </source>
</evidence>
<evidence type="ECO:0000256" key="1">
    <source>
        <dbReference type="ARBA" id="ARBA00004123"/>
    </source>
</evidence>
<dbReference type="RefSeq" id="XP_044555152.1">
    <property type="nucleotide sequence ID" value="XM_044696687.1"/>
</dbReference>
<dbReference type="InterPro" id="IPR037867">
    <property type="entry name" value="Swd2/WDR82"/>
</dbReference>
<dbReference type="SMART" id="SM00320">
    <property type="entry name" value="WD40"/>
    <property type="match status" value="5"/>
</dbReference>
<comment type="subcellular location">
    <subcellularLocation>
        <location evidence="1">Nucleus</location>
    </subcellularLocation>
</comment>
<dbReference type="GO" id="GO:0048188">
    <property type="term" value="C:Set1C/COMPASS complex"/>
    <property type="evidence" value="ECO:0007669"/>
    <property type="project" value="TreeGrafter"/>
</dbReference>
<gene>
    <name evidence="7" type="ORF">C9374_006789</name>
</gene>
<comment type="caution">
    <text evidence="7">The sequence shown here is derived from an EMBL/GenBank/DDBJ whole genome shotgun (WGS) entry which is preliminary data.</text>
</comment>
<dbReference type="PROSITE" id="PS50082">
    <property type="entry name" value="WD_REPEATS_2"/>
    <property type="match status" value="2"/>
</dbReference>
<keyword evidence="8" id="KW-1185">Reference proteome</keyword>
<dbReference type="PANTHER" id="PTHR19861:SF0">
    <property type="entry name" value="WD REPEAT-CONTAINING PROTEIN 82"/>
    <property type="match status" value="1"/>
</dbReference>
<keyword evidence="3 6" id="KW-0853">WD repeat</keyword>
<dbReference type="EMBL" id="PYSW02000002">
    <property type="protein sequence ID" value="KAG2393258.1"/>
    <property type="molecule type" value="Genomic_DNA"/>
</dbReference>
<feature type="repeat" description="WD" evidence="6">
    <location>
        <begin position="19"/>
        <end position="51"/>
    </location>
</feature>
<dbReference type="GO" id="GO:0003682">
    <property type="term" value="F:chromatin binding"/>
    <property type="evidence" value="ECO:0007669"/>
    <property type="project" value="TreeGrafter"/>
</dbReference>
<dbReference type="GO" id="GO:0016070">
    <property type="term" value="P:RNA metabolic process"/>
    <property type="evidence" value="ECO:0007669"/>
    <property type="project" value="UniProtKB-ARBA"/>
</dbReference>
<comment type="similarity">
    <text evidence="2">Belongs to the WD repeat SWD2 family.</text>
</comment>